<organism evidence="1 2">
    <name type="scientific">Stephanodiscus triporus</name>
    <dbReference type="NCBI Taxonomy" id="2934178"/>
    <lineage>
        <taxon>Eukaryota</taxon>
        <taxon>Sar</taxon>
        <taxon>Stramenopiles</taxon>
        <taxon>Ochrophyta</taxon>
        <taxon>Bacillariophyta</taxon>
        <taxon>Coscinodiscophyceae</taxon>
        <taxon>Thalassiosirophycidae</taxon>
        <taxon>Stephanodiscales</taxon>
        <taxon>Stephanodiscaceae</taxon>
        <taxon>Stephanodiscus</taxon>
    </lineage>
</organism>
<name>A0ABD3MF56_9STRA</name>
<protein>
    <submittedName>
        <fullName evidence="1">Uncharacterized protein</fullName>
    </submittedName>
</protein>
<comment type="caution">
    <text evidence="1">The sequence shown here is derived from an EMBL/GenBank/DDBJ whole genome shotgun (WGS) entry which is preliminary data.</text>
</comment>
<reference evidence="1 2" key="1">
    <citation type="submission" date="2024-10" db="EMBL/GenBank/DDBJ databases">
        <title>Updated reference genomes for cyclostephanoid diatoms.</title>
        <authorList>
            <person name="Roberts W.R."/>
            <person name="Alverson A.J."/>
        </authorList>
    </citation>
    <scope>NUCLEOTIDE SEQUENCE [LARGE SCALE GENOMIC DNA]</scope>
    <source>
        <strain evidence="1 2">AJA276-08</strain>
    </source>
</reference>
<proteinExistence type="predicted"/>
<dbReference type="EMBL" id="JALLAZ020001819">
    <property type="protein sequence ID" value="KAL3762760.1"/>
    <property type="molecule type" value="Genomic_DNA"/>
</dbReference>
<accession>A0ABD3MF56</accession>
<evidence type="ECO:0000313" key="1">
    <source>
        <dbReference type="EMBL" id="KAL3762760.1"/>
    </source>
</evidence>
<gene>
    <name evidence="1" type="ORF">ACHAW5_002265</name>
</gene>
<dbReference type="Proteomes" id="UP001530315">
    <property type="component" value="Unassembled WGS sequence"/>
</dbReference>
<sequence>MIPRKDKGESNWLSLLETTVRLLMHVTQNRWPVSRVSRLVLISFEISEGERTSRSELYYAQSPEYFLMNSYVSK</sequence>
<keyword evidence="2" id="KW-1185">Reference proteome</keyword>
<evidence type="ECO:0000313" key="2">
    <source>
        <dbReference type="Proteomes" id="UP001530315"/>
    </source>
</evidence>
<dbReference type="AlphaFoldDB" id="A0ABD3MF56"/>